<proteinExistence type="predicted"/>
<evidence type="ECO:0000313" key="2">
    <source>
        <dbReference type="Proteomes" id="UP001054945"/>
    </source>
</evidence>
<keyword evidence="2" id="KW-1185">Reference proteome</keyword>
<reference evidence="1 2" key="1">
    <citation type="submission" date="2021-06" db="EMBL/GenBank/DDBJ databases">
        <title>Caerostris extrusa draft genome.</title>
        <authorList>
            <person name="Kono N."/>
            <person name="Arakawa K."/>
        </authorList>
    </citation>
    <scope>NUCLEOTIDE SEQUENCE [LARGE SCALE GENOMIC DNA]</scope>
</reference>
<organism evidence="1 2">
    <name type="scientific">Caerostris extrusa</name>
    <name type="common">Bark spider</name>
    <name type="synonym">Caerostris bankana</name>
    <dbReference type="NCBI Taxonomy" id="172846"/>
    <lineage>
        <taxon>Eukaryota</taxon>
        <taxon>Metazoa</taxon>
        <taxon>Ecdysozoa</taxon>
        <taxon>Arthropoda</taxon>
        <taxon>Chelicerata</taxon>
        <taxon>Arachnida</taxon>
        <taxon>Araneae</taxon>
        <taxon>Araneomorphae</taxon>
        <taxon>Entelegynae</taxon>
        <taxon>Araneoidea</taxon>
        <taxon>Araneidae</taxon>
        <taxon>Caerostris</taxon>
    </lineage>
</organism>
<protein>
    <submittedName>
        <fullName evidence="1">Uncharacterized protein</fullName>
    </submittedName>
</protein>
<dbReference type="AlphaFoldDB" id="A0AAV4Y7I9"/>
<name>A0AAV4Y7I9_CAEEX</name>
<sequence>MQEPITSQVRNYAFIEAILIQIRLLSPRAPAFRLSSPGG</sequence>
<comment type="caution">
    <text evidence="1">The sequence shown here is derived from an EMBL/GenBank/DDBJ whole genome shotgun (WGS) entry which is preliminary data.</text>
</comment>
<accession>A0AAV4Y7I9</accession>
<evidence type="ECO:0000313" key="1">
    <source>
        <dbReference type="EMBL" id="GIZ02474.1"/>
    </source>
</evidence>
<feature type="non-terminal residue" evidence="1">
    <location>
        <position position="39"/>
    </location>
</feature>
<gene>
    <name evidence="1" type="ORF">CEXT_728631</name>
</gene>
<dbReference type="Proteomes" id="UP001054945">
    <property type="component" value="Unassembled WGS sequence"/>
</dbReference>
<dbReference type="EMBL" id="BPLR01018816">
    <property type="protein sequence ID" value="GIZ02474.1"/>
    <property type="molecule type" value="Genomic_DNA"/>
</dbReference>